<dbReference type="GO" id="GO:0005524">
    <property type="term" value="F:ATP binding"/>
    <property type="evidence" value="ECO:0007669"/>
    <property type="project" value="UniProtKB-KW"/>
</dbReference>
<dbReference type="EMBL" id="CP158568">
    <property type="protein sequence ID" value="XBY44255.1"/>
    <property type="molecule type" value="Genomic_DNA"/>
</dbReference>
<dbReference type="InterPro" id="IPR011495">
    <property type="entry name" value="Sig_transdc_His_kin_sub2_dim/P"/>
</dbReference>
<evidence type="ECO:0000256" key="1">
    <source>
        <dbReference type="ARBA" id="ARBA00000085"/>
    </source>
</evidence>
<keyword evidence="3" id="KW-0597">Phosphoprotein</keyword>
<sequence>MANSAMTTGEGLAEQLVLSSFMPALLLDGDTRVVIASRSFARTFETNGNPEHRLLAELGLGEWSVPQLHSLIEVALGDGPIIDTYEMDLKRPDTAVRRLRVNARKVASGSVAEARVLLTIEDTTDARLAAEAERRLVRERDALLRERSQAAEDRSLFISEMRHRIANSLQIIASILMLKARAVKSDEGRMHLEDACDRVLTIAGIQRQLCEGLDDIAVGPYLTSLAGSLSASMIRGHRPVTLTVEADESVVHSNVAVSMGLIVTELVINALKHAFPDSRAGSIVVRYRSDPPKWALSVEDDGIGMPKDRAKAHVGLGTSLISALARQMKAVVAVADCNPGTKTTLTGSADPIVPTPAAA</sequence>
<evidence type="ECO:0000256" key="3">
    <source>
        <dbReference type="ARBA" id="ARBA00022553"/>
    </source>
</evidence>
<dbReference type="EC" id="2.7.13.3" evidence="2"/>
<dbReference type="Gene3D" id="3.30.565.10">
    <property type="entry name" value="Histidine kinase-like ATPase, C-terminal domain"/>
    <property type="match status" value="1"/>
</dbReference>
<reference evidence="9" key="1">
    <citation type="submission" date="2024-06" db="EMBL/GenBank/DDBJ databases">
        <title>Methylostella associata gen. nov., sp. nov., a novel Ancalomicrobiaceae-affiliated facultatively methylotrophic bacteria that feed on methanotrophs of the genus Methylococcus.</title>
        <authorList>
            <person name="Saltykova V."/>
            <person name="Danilova O.V."/>
            <person name="Oshkin I.Y."/>
            <person name="Belova S.E."/>
            <person name="Pimenov N.V."/>
            <person name="Dedysh S.N."/>
        </authorList>
    </citation>
    <scope>NUCLEOTIDE SEQUENCE</scope>
    <source>
        <strain evidence="9">S20</strain>
    </source>
</reference>
<dbReference type="AlphaFoldDB" id="A0AAU7X823"/>
<dbReference type="PANTHER" id="PTHR41523">
    <property type="entry name" value="TWO-COMPONENT SYSTEM SENSOR PROTEIN"/>
    <property type="match status" value="1"/>
</dbReference>
<protein>
    <recommendedName>
        <fullName evidence="2">histidine kinase</fullName>
        <ecNumber evidence="2">2.7.13.3</ecNumber>
    </recommendedName>
</protein>
<keyword evidence="4" id="KW-0808">Transferase</keyword>
<proteinExistence type="predicted"/>
<evidence type="ECO:0000256" key="6">
    <source>
        <dbReference type="ARBA" id="ARBA00022777"/>
    </source>
</evidence>
<dbReference type="Pfam" id="PF02518">
    <property type="entry name" value="HATPase_c"/>
    <property type="match status" value="1"/>
</dbReference>
<keyword evidence="7" id="KW-0067">ATP-binding</keyword>
<dbReference type="SMART" id="SM00387">
    <property type="entry name" value="HATPase_c"/>
    <property type="match status" value="1"/>
</dbReference>
<dbReference type="Pfam" id="PF07568">
    <property type="entry name" value="HisKA_2"/>
    <property type="match status" value="1"/>
</dbReference>
<evidence type="ECO:0000256" key="2">
    <source>
        <dbReference type="ARBA" id="ARBA00012438"/>
    </source>
</evidence>
<evidence type="ECO:0000256" key="4">
    <source>
        <dbReference type="ARBA" id="ARBA00022679"/>
    </source>
</evidence>
<dbReference type="SUPFAM" id="SSF55874">
    <property type="entry name" value="ATPase domain of HSP90 chaperone/DNA topoisomerase II/histidine kinase"/>
    <property type="match status" value="1"/>
</dbReference>
<evidence type="ECO:0000259" key="8">
    <source>
        <dbReference type="SMART" id="SM00387"/>
    </source>
</evidence>
<evidence type="ECO:0000256" key="7">
    <source>
        <dbReference type="ARBA" id="ARBA00022840"/>
    </source>
</evidence>
<dbReference type="RefSeq" id="WP_407049347.1">
    <property type="nucleotide sequence ID" value="NZ_CP158568.1"/>
</dbReference>
<keyword evidence="6 9" id="KW-0418">Kinase</keyword>
<dbReference type="KEGG" id="mflg:ABS361_19830"/>
<keyword evidence="5" id="KW-0547">Nucleotide-binding</keyword>
<feature type="domain" description="Histidine kinase/HSP90-like ATPase" evidence="8">
    <location>
        <begin position="254"/>
        <end position="351"/>
    </location>
</feature>
<dbReference type="InterPro" id="IPR003594">
    <property type="entry name" value="HATPase_dom"/>
</dbReference>
<dbReference type="PANTHER" id="PTHR41523:SF8">
    <property type="entry name" value="ETHYLENE RESPONSE SENSOR PROTEIN"/>
    <property type="match status" value="1"/>
</dbReference>
<evidence type="ECO:0000313" key="9">
    <source>
        <dbReference type="EMBL" id="XBY44255.1"/>
    </source>
</evidence>
<dbReference type="GO" id="GO:0004673">
    <property type="term" value="F:protein histidine kinase activity"/>
    <property type="evidence" value="ECO:0007669"/>
    <property type="project" value="UniProtKB-EC"/>
</dbReference>
<dbReference type="InterPro" id="IPR036890">
    <property type="entry name" value="HATPase_C_sf"/>
</dbReference>
<comment type="catalytic activity">
    <reaction evidence="1">
        <text>ATP + protein L-histidine = ADP + protein N-phospho-L-histidine.</text>
        <dbReference type="EC" id="2.7.13.3"/>
    </reaction>
</comment>
<accession>A0AAU7X823</accession>
<evidence type="ECO:0000256" key="5">
    <source>
        <dbReference type="ARBA" id="ARBA00022741"/>
    </source>
</evidence>
<gene>
    <name evidence="9" type="ORF">ABS361_19830</name>
</gene>
<organism evidence="9">
    <name type="scientific">Methyloraptor flagellatus</name>
    <dbReference type="NCBI Taxonomy" id="3162530"/>
    <lineage>
        <taxon>Bacteria</taxon>
        <taxon>Pseudomonadati</taxon>
        <taxon>Pseudomonadota</taxon>
        <taxon>Alphaproteobacteria</taxon>
        <taxon>Hyphomicrobiales</taxon>
        <taxon>Ancalomicrobiaceae</taxon>
        <taxon>Methyloraptor</taxon>
    </lineage>
</organism>
<name>A0AAU7X823_9HYPH</name>